<dbReference type="GO" id="GO:0070411">
    <property type="term" value="F:I-SMAD binding"/>
    <property type="evidence" value="ECO:0007669"/>
    <property type="project" value="TreeGrafter"/>
</dbReference>
<dbReference type="GO" id="GO:0060395">
    <property type="term" value="P:SMAD protein signal transduction"/>
    <property type="evidence" value="ECO:0007669"/>
    <property type="project" value="TreeGrafter"/>
</dbReference>
<dbReference type="AlphaFoldDB" id="A0A914HSQ3"/>
<dbReference type="GO" id="GO:0000978">
    <property type="term" value="F:RNA polymerase II cis-regulatory region sequence-specific DNA binding"/>
    <property type="evidence" value="ECO:0007669"/>
    <property type="project" value="TreeGrafter"/>
</dbReference>
<evidence type="ECO:0000256" key="3">
    <source>
        <dbReference type="SAM" id="MobiDB-lite"/>
    </source>
</evidence>
<keyword evidence="1" id="KW-0805">Transcription regulation</keyword>
<protein>
    <submittedName>
        <fullName evidence="6">MH2 domain-containing protein</fullName>
    </submittedName>
</protein>
<dbReference type="GO" id="GO:0030154">
    <property type="term" value="P:cell differentiation"/>
    <property type="evidence" value="ECO:0007669"/>
    <property type="project" value="TreeGrafter"/>
</dbReference>
<dbReference type="GO" id="GO:0030509">
    <property type="term" value="P:BMP signaling pathway"/>
    <property type="evidence" value="ECO:0007669"/>
    <property type="project" value="TreeGrafter"/>
</dbReference>
<dbReference type="PANTHER" id="PTHR13703">
    <property type="entry name" value="SMAD"/>
    <property type="match status" value="1"/>
</dbReference>
<keyword evidence="2" id="KW-0804">Transcription</keyword>
<dbReference type="InterPro" id="IPR013790">
    <property type="entry name" value="Dwarfin"/>
</dbReference>
<keyword evidence="5" id="KW-1185">Reference proteome</keyword>
<dbReference type="InterPro" id="IPR001132">
    <property type="entry name" value="SMAD_dom_Dwarfin-type"/>
</dbReference>
<accession>A0A914HSQ3</accession>
<evidence type="ECO:0000313" key="6">
    <source>
        <dbReference type="WBParaSite" id="Gr19_v10_g4126.t1"/>
    </source>
</evidence>
<dbReference type="GO" id="GO:0009653">
    <property type="term" value="P:anatomical structure morphogenesis"/>
    <property type="evidence" value="ECO:0007669"/>
    <property type="project" value="TreeGrafter"/>
</dbReference>
<dbReference type="Pfam" id="PF03166">
    <property type="entry name" value="MH2"/>
    <property type="match status" value="1"/>
</dbReference>
<dbReference type="SUPFAM" id="SSF49879">
    <property type="entry name" value="SMAD/FHA domain"/>
    <property type="match status" value="1"/>
</dbReference>
<dbReference type="GO" id="GO:0071144">
    <property type="term" value="C:heteromeric SMAD protein complex"/>
    <property type="evidence" value="ECO:0007669"/>
    <property type="project" value="TreeGrafter"/>
</dbReference>
<name>A0A914HSQ3_GLORO</name>
<dbReference type="Gene3D" id="2.60.200.10">
    <property type="match status" value="1"/>
</dbReference>
<reference evidence="6" key="1">
    <citation type="submission" date="2022-11" db="UniProtKB">
        <authorList>
            <consortium name="WormBaseParasite"/>
        </authorList>
    </citation>
    <scope>IDENTIFICATION</scope>
</reference>
<dbReference type="GO" id="GO:0051239">
    <property type="term" value="P:regulation of multicellular organismal process"/>
    <property type="evidence" value="ECO:0007669"/>
    <property type="project" value="UniProtKB-ARBA"/>
</dbReference>
<organism evidence="5 6">
    <name type="scientific">Globodera rostochiensis</name>
    <name type="common">Golden nematode worm</name>
    <name type="synonym">Heterodera rostochiensis</name>
    <dbReference type="NCBI Taxonomy" id="31243"/>
    <lineage>
        <taxon>Eukaryota</taxon>
        <taxon>Metazoa</taxon>
        <taxon>Ecdysozoa</taxon>
        <taxon>Nematoda</taxon>
        <taxon>Chromadorea</taxon>
        <taxon>Rhabditida</taxon>
        <taxon>Tylenchina</taxon>
        <taxon>Tylenchomorpha</taxon>
        <taxon>Tylenchoidea</taxon>
        <taxon>Heteroderidae</taxon>
        <taxon>Heteroderinae</taxon>
        <taxon>Globodera</taxon>
    </lineage>
</organism>
<feature type="domain" description="MH2" evidence="4">
    <location>
        <begin position="84"/>
        <end position="297"/>
    </location>
</feature>
<dbReference type="GO" id="GO:0050793">
    <property type="term" value="P:regulation of developmental process"/>
    <property type="evidence" value="ECO:0007669"/>
    <property type="project" value="UniProtKB-ARBA"/>
</dbReference>
<dbReference type="WBParaSite" id="Gr19_v10_g4126.t1">
    <property type="protein sequence ID" value="Gr19_v10_g4126.t1"/>
    <property type="gene ID" value="Gr19_v10_g4126"/>
</dbReference>
<dbReference type="InterPro" id="IPR008984">
    <property type="entry name" value="SMAD_FHA_dom_sf"/>
</dbReference>
<dbReference type="GO" id="GO:0009791">
    <property type="term" value="P:post-embryonic development"/>
    <property type="evidence" value="ECO:0007669"/>
    <property type="project" value="UniProtKB-ARBA"/>
</dbReference>
<dbReference type="PROSITE" id="PS51076">
    <property type="entry name" value="MH2"/>
    <property type="match status" value="1"/>
</dbReference>
<feature type="compositionally biased region" description="Polar residues" evidence="3">
    <location>
        <begin position="1"/>
        <end position="13"/>
    </location>
</feature>
<evidence type="ECO:0000259" key="4">
    <source>
        <dbReference type="PROSITE" id="PS51076"/>
    </source>
</evidence>
<feature type="region of interest" description="Disordered" evidence="3">
    <location>
        <begin position="1"/>
        <end position="23"/>
    </location>
</feature>
<evidence type="ECO:0000313" key="5">
    <source>
        <dbReference type="Proteomes" id="UP000887572"/>
    </source>
</evidence>
<evidence type="ECO:0000256" key="1">
    <source>
        <dbReference type="ARBA" id="ARBA00023015"/>
    </source>
</evidence>
<dbReference type="GO" id="GO:0000981">
    <property type="term" value="F:DNA-binding transcription factor activity, RNA polymerase II-specific"/>
    <property type="evidence" value="ECO:0007669"/>
    <property type="project" value="TreeGrafter"/>
</dbReference>
<evidence type="ECO:0000256" key="2">
    <source>
        <dbReference type="ARBA" id="ARBA00023163"/>
    </source>
</evidence>
<proteinExistence type="predicted"/>
<dbReference type="InterPro" id="IPR017855">
    <property type="entry name" value="SMAD-like_dom_sf"/>
</dbReference>
<dbReference type="Proteomes" id="UP000887572">
    <property type="component" value="Unplaced"/>
</dbReference>
<dbReference type="SMART" id="SM00524">
    <property type="entry name" value="DWB"/>
    <property type="match status" value="1"/>
</dbReference>
<sequence length="302" mass="34289">MTNPETSTTNGTIIPQPRVSQHHENGAFNGVEMAASTSSTSIPNNDLRILRNSLKSVNIMPTDEDIRVNGEVKPPHYDVGTNFWCFVYYYELNERVGEVFKAEWRQHAQCEHPQLLIDGGVCASYENTRYCLGVIGNINRNPVVTAVRRSIGKGLRLFQRDENIYLECLSDSALFVQCPLLARRSGDELPTVYKLKGNGTVGGAESPEPICLFDKKLFDELLREACTRGYNALYTLQVYCLCRISFVKGWGQQYRRQTITSCPMWIEVQFPRPLQILDKVLMDCANEIGVEELSYLRSNHFC</sequence>